<feature type="region of interest" description="Disordered" evidence="1">
    <location>
        <begin position="1"/>
        <end position="94"/>
    </location>
</feature>
<feature type="compositionally biased region" description="Basic and acidic residues" evidence="1">
    <location>
        <begin position="57"/>
        <end position="72"/>
    </location>
</feature>
<dbReference type="EMBL" id="BSYO01000024">
    <property type="protein sequence ID" value="GMH21890.1"/>
    <property type="molecule type" value="Genomic_DNA"/>
</dbReference>
<accession>A0AAD3T1Y1</accession>
<evidence type="ECO:0008006" key="4">
    <source>
        <dbReference type="Google" id="ProtNLM"/>
    </source>
</evidence>
<protein>
    <recommendedName>
        <fullName evidence="4">Gag-pol polyprotein</fullName>
    </recommendedName>
</protein>
<dbReference type="Proteomes" id="UP001279734">
    <property type="component" value="Unassembled WGS sequence"/>
</dbReference>
<comment type="caution">
    <text evidence="2">The sequence shown here is derived from an EMBL/GenBank/DDBJ whole genome shotgun (WGS) entry which is preliminary data.</text>
</comment>
<evidence type="ECO:0000313" key="2">
    <source>
        <dbReference type="EMBL" id="GMH21890.1"/>
    </source>
</evidence>
<keyword evidence="3" id="KW-1185">Reference proteome</keyword>
<proteinExistence type="predicted"/>
<gene>
    <name evidence="2" type="ORF">Nepgr_023733</name>
</gene>
<reference evidence="2" key="1">
    <citation type="submission" date="2023-05" db="EMBL/GenBank/DDBJ databases">
        <title>Nepenthes gracilis genome sequencing.</title>
        <authorList>
            <person name="Fukushima K."/>
        </authorList>
    </citation>
    <scope>NUCLEOTIDE SEQUENCE</scope>
    <source>
        <strain evidence="2">SING2019-196</strain>
    </source>
</reference>
<feature type="compositionally biased region" description="Basic and acidic residues" evidence="1">
    <location>
        <begin position="11"/>
        <end position="40"/>
    </location>
</feature>
<sequence>MTQKKGSWSGLEKEETIEDIGKEKKSQPNTFRTDRVDVDAVRQIPLESNVGGSRVAGNHDEALPAPQEDKVQDLAPQQVEVAPGRRSSRERRPSVRLPANEYILLTDAEKPEDFGKAMCSAQNDKWFEAMKEEMTSLHENYTFELAKLPKGKKALKNKWLSG</sequence>
<evidence type="ECO:0000313" key="3">
    <source>
        <dbReference type="Proteomes" id="UP001279734"/>
    </source>
</evidence>
<evidence type="ECO:0000256" key="1">
    <source>
        <dbReference type="SAM" id="MobiDB-lite"/>
    </source>
</evidence>
<dbReference type="AlphaFoldDB" id="A0AAD3T1Y1"/>
<organism evidence="2 3">
    <name type="scientific">Nepenthes gracilis</name>
    <name type="common">Slender pitcher plant</name>
    <dbReference type="NCBI Taxonomy" id="150966"/>
    <lineage>
        <taxon>Eukaryota</taxon>
        <taxon>Viridiplantae</taxon>
        <taxon>Streptophyta</taxon>
        <taxon>Embryophyta</taxon>
        <taxon>Tracheophyta</taxon>
        <taxon>Spermatophyta</taxon>
        <taxon>Magnoliopsida</taxon>
        <taxon>eudicotyledons</taxon>
        <taxon>Gunneridae</taxon>
        <taxon>Pentapetalae</taxon>
        <taxon>Caryophyllales</taxon>
        <taxon>Nepenthaceae</taxon>
        <taxon>Nepenthes</taxon>
    </lineage>
</organism>
<name>A0AAD3T1Y1_NEPGR</name>